<dbReference type="Proteomes" id="UP001138686">
    <property type="component" value="Unassembled WGS sequence"/>
</dbReference>
<keyword evidence="3" id="KW-0804">Transcription</keyword>
<dbReference type="AlphaFoldDB" id="A0A9X1FMW5"/>
<keyword evidence="2" id="KW-0238">DNA-binding</keyword>
<protein>
    <submittedName>
        <fullName evidence="5">AraC family transcriptional regulator</fullName>
    </submittedName>
</protein>
<dbReference type="PROSITE" id="PS01124">
    <property type="entry name" value="HTH_ARAC_FAMILY_2"/>
    <property type="match status" value="1"/>
</dbReference>
<dbReference type="Pfam" id="PF12833">
    <property type="entry name" value="HTH_18"/>
    <property type="match status" value="1"/>
</dbReference>
<gene>
    <name evidence="5" type="ORF">KXJ69_05225</name>
</gene>
<dbReference type="InterPro" id="IPR018060">
    <property type="entry name" value="HTH_AraC"/>
</dbReference>
<name>A0A9X1FMW5_9FLAO</name>
<evidence type="ECO:0000259" key="4">
    <source>
        <dbReference type="PROSITE" id="PS01124"/>
    </source>
</evidence>
<feature type="domain" description="HTH araC/xylS-type" evidence="4">
    <location>
        <begin position="185"/>
        <end position="283"/>
    </location>
</feature>
<comment type="caution">
    <text evidence="5">The sequence shown here is derived from an EMBL/GenBank/DDBJ whole genome shotgun (WGS) entry which is preliminary data.</text>
</comment>
<dbReference type="GO" id="GO:0003700">
    <property type="term" value="F:DNA-binding transcription factor activity"/>
    <property type="evidence" value="ECO:0007669"/>
    <property type="project" value="InterPro"/>
</dbReference>
<evidence type="ECO:0000256" key="2">
    <source>
        <dbReference type="ARBA" id="ARBA00023125"/>
    </source>
</evidence>
<evidence type="ECO:0000256" key="1">
    <source>
        <dbReference type="ARBA" id="ARBA00023015"/>
    </source>
</evidence>
<dbReference type="PROSITE" id="PS00041">
    <property type="entry name" value="HTH_ARAC_FAMILY_1"/>
    <property type="match status" value="1"/>
</dbReference>
<sequence length="289" mass="33127">MKKTPLFESIAPPPGSSLSVNNFKGFNDENPASWHYHPEMELVYVNGGSGKRHIGSHISYYNDGDLILIGANLPHFGFTDRLTKNKSEVVIQVREDFLGKDFFEAPEMTSIKQLLNRSKQGIVFHGNTKLAVGTQMEALLEQPMMDRLISFIKILQELSESKEYTILNVENVHLESRPQDTARMDTIYSFVSTHFTTPISLEDISNKVSMTEQAFSRYFKNKTGKTFTQFVNEYRLVHACKLLSEKHLSITDVCFESGFNNFSHFNKKFKEFTGKNPSQYRNELTKILE</sequence>
<accession>A0A9X1FMW5</accession>
<dbReference type="EMBL" id="JAHWDP010000002">
    <property type="protein sequence ID" value="MBW2937496.1"/>
    <property type="molecule type" value="Genomic_DNA"/>
</dbReference>
<dbReference type="PANTHER" id="PTHR43280:SF27">
    <property type="entry name" value="TRANSCRIPTIONAL REGULATOR MTLR"/>
    <property type="match status" value="1"/>
</dbReference>
<proteinExistence type="predicted"/>
<evidence type="ECO:0000313" key="5">
    <source>
        <dbReference type="EMBL" id="MBW2937496.1"/>
    </source>
</evidence>
<dbReference type="RefSeq" id="WP_219051921.1">
    <property type="nucleotide sequence ID" value="NZ_JAHWDP010000002.1"/>
</dbReference>
<dbReference type="GO" id="GO:0043565">
    <property type="term" value="F:sequence-specific DNA binding"/>
    <property type="evidence" value="ECO:0007669"/>
    <property type="project" value="InterPro"/>
</dbReference>
<evidence type="ECO:0000256" key="3">
    <source>
        <dbReference type="ARBA" id="ARBA00023163"/>
    </source>
</evidence>
<organism evidence="5 6">
    <name type="scientific">Halomarinibacterium sedimenti</name>
    <dbReference type="NCBI Taxonomy" id="2857106"/>
    <lineage>
        <taxon>Bacteria</taxon>
        <taxon>Pseudomonadati</taxon>
        <taxon>Bacteroidota</taxon>
        <taxon>Flavobacteriia</taxon>
        <taxon>Flavobacteriales</taxon>
        <taxon>Flavobacteriaceae</taxon>
        <taxon>Halomarinibacterium</taxon>
    </lineage>
</organism>
<dbReference type="PANTHER" id="PTHR43280">
    <property type="entry name" value="ARAC-FAMILY TRANSCRIPTIONAL REGULATOR"/>
    <property type="match status" value="1"/>
</dbReference>
<dbReference type="SMART" id="SM00342">
    <property type="entry name" value="HTH_ARAC"/>
    <property type="match status" value="1"/>
</dbReference>
<dbReference type="InterPro" id="IPR018062">
    <property type="entry name" value="HTH_AraC-typ_CS"/>
</dbReference>
<reference evidence="5" key="1">
    <citation type="submission" date="2021-07" db="EMBL/GenBank/DDBJ databases">
        <title>Aureisphaera sp. CAU 1614 isolated from sea sediment.</title>
        <authorList>
            <person name="Kim W."/>
        </authorList>
    </citation>
    <scope>NUCLEOTIDE SEQUENCE</scope>
    <source>
        <strain evidence="5">CAU 1614</strain>
    </source>
</reference>
<keyword evidence="1" id="KW-0805">Transcription regulation</keyword>
<keyword evidence="6" id="KW-1185">Reference proteome</keyword>
<evidence type="ECO:0000313" key="6">
    <source>
        <dbReference type="Proteomes" id="UP001138686"/>
    </source>
</evidence>